<organism evidence="1 2">
    <name type="scientific">Cinara cedri</name>
    <dbReference type="NCBI Taxonomy" id="506608"/>
    <lineage>
        <taxon>Eukaryota</taxon>
        <taxon>Metazoa</taxon>
        <taxon>Ecdysozoa</taxon>
        <taxon>Arthropoda</taxon>
        <taxon>Hexapoda</taxon>
        <taxon>Insecta</taxon>
        <taxon>Pterygota</taxon>
        <taxon>Neoptera</taxon>
        <taxon>Paraneoptera</taxon>
        <taxon>Hemiptera</taxon>
        <taxon>Sternorrhyncha</taxon>
        <taxon>Aphidomorpha</taxon>
        <taxon>Aphidoidea</taxon>
        <taxon>Aphididae</taxon>
        <taxon>Lachninae</taxon>
        <taxon>Cinara</taxon>
    </lineage>
</organism>
<reference evidence="1 2" key="1">
    <citation type="submission" date="2019-08" db="EMBL/GenBank/DDBJ databases">
        <authorList>
            <person name="Alioto T."/>
            <person name="Alioto T."/>
            <person name="Gomez Garrido J."/>
        </authorList>
    </citation>
    <scope>NUCLEOTIDE SEQUENCE [LARGE SCALE GENOMIC DNA]</scope>
</reference>
<evidence type="ECO:0000313" key="1">
    <source>
        <dbReference type="EMBL" id="VVC44906.1"/>
    </source>
</evidence>
<evidence type="ECO:0000313" key="2">
    <source>
        <dbReference type="Proteomes" id="UP000325440"/>
    </source>
</evidence>
<dbReference type="Proteomes" id="UP000325440">
    <property type="component" value="Unassembled WGS sequence"/>
</dbReference>
<dbReference type="EMBL" id="CABPRJ010002390">
    <property type="protein sequence ID" value="VVC44906.1"/>
    <property type="molecule type" value="Genomic_DNA"/>
</dbReference>
<name>A0A5E4NQI1_9HEMI</name>
<sequence>MRILTTSESKFRSTIKILEENKVEYHRYQLKIEKPFRVVLRGINHDSDMGIITNELYDQGHELSKITNIQIKKKSDLKNKNSKWTYIRLPSFFTKAKCANCGENHTANWKGCSAYKKTIERVHPKQVSAMQRIQQKPVTANVSYVQIASTSKVDPKTSKPKGNEELITLNDILVELTNVTQTLANITAIMDKLEINQTKSKNTSQKIKK</sequence>
<dbReference type="OrthoDB" id="6593055at2759"/>
<protein>
    <recommendedName>
        <fullName evidence="3">Pre-C2HC domain</fullName>
    </recommendedName>
</protein>
<keyword evidence="2" id="KW-1185">Reference proteome</keyword>
<accession>A0A5E4NQI1</accession>
<evidence type="ECO:0008006" key="3">
    <source>
        <dbReference type="Google" id="ProtNLM"/>
    </source>
</evidence>
<gene>
    <name evidence="1" type="ORF">CINCED_3A003769</name>
</gene>
<proteinExistence type="predicted"/>
<dbReference type="AlphaFoldDB" id="A0A5E4NQI1"/>